<name>A0A7T8KJQ2_CALRO</name>
<organism evidence="3 4">
    <name type="scientific">Caligus rogercresseyi</name>
    <name type="common">Sea louse</name>
    <dbReference type="NCBI Taxonomy" id="217165"/>
    <lineage>
        <taxon>Eukaryota</taxon>
        <taxon>Metazoa</taxon>
        <taxon>Ecdysozoa</taxon>
        <taxon>Arthropoda</taxon>
        <taxon>Crustacea</taxon>
        <taxon>Multicrustacea</taxon>
        <taxon>Hexanauplia</taxon>
        <taxon>Copepoda</taxon>
        <taxon>Siphonostomatoida</taxon>
        <taxon>Caligidae</taxon>
        <taxon>Caligus</taxon>
    </lineage>
</organism>
<dbReference type="EMBL" id="CP045891">
    <property type="protein sequence ID" value="QQP57225.1"/>
    <property type="molecule type" value="Genomic_DNA"/>
</dbReference>
<proteinExistence type="predicted"/>
<feature type="region of interest" description="Disordered" evidence="1">
    <location>
        <begin position="1"/>
        <end position="46"/>
    </location>
</feature>
<protein>
    <submittedName>
        <fullName evidence="3">Angiogenic factor with G patch and FHA domains 1like</fullName>
    </submittedName>
</protein>
<keyword evidence="4" id="KW-1185">Reference proteome</keyword>
<evidence type="ECO:0000313" key="4">
    <source>
        <dbReference type="Proteomes" id="UP000595437"/>
    </source>
</evidence>
<dbReference type="PROSITE" id="PS50174">
    <property type="entry name" value="G_PATCH"/>
    <property type="match status" value="1"/>
</dbReference>
<evidence type="ECO:0000256" key="1">
    <source>
        <dbReference type="SAM" id="MobiDB-lite"/>
    </source>
</evidence>
<dbReference type="PANTHER" id="PTHR23106:SF24">
    <property type="entry name" value="ANGIOGENIC FACTOR WITH G PATCH AND FHA DOMAINS 1"/>
    <property type="match status" value="1"/>
</dbReference>
<gene>
    <name evidence="3" type="ORF">FKW44_002143</name>
</gene>
<dbReference type="AlphaFoldDB" id="A0A7T8KJQ2"/>
<dbReference type="Proteomes" id="UP000595437">
    <property type="component" value="Chromosome 2"/>
</dbReference>
<accession>A0A7T8KJQ2</accession>
<reference evidence="4" key="1">
    <citation type="submission" date="2021-01" db="EMBL/GenBank/DDBJ databases">
        <title>Caligus Genome Assembly.</title>
        <authorList>
            <person name="Gallardo-Escarate C."/>
        </authorList>
    </citation>
    <scope>NUCLEOTIDE SEQUENCE [LARGE SCALE GENOMIC DNA]</scope>
</reference>
<sequence length="102" mass="11047">MGDDVESHCSVSNYNDRAQDRRQKVGSDNPYEKTESASLETSIDSRNKGFNMLAKMGWKEGEGLGKSASGIAEPVGIEQRSERAGLGAQELPVPPKADPRPK</sequence>
<dbReference type="PANTHER" id="PTHR23106">
    <property type="entry name" value="ANGIOGENIC FACTOR WITH G PATCH AND FHA DOMAINS 1"/>
    <property type="match status" value="1"/>
</dbReference>
<dbReference type="InterPro" id="IPR000467">
    <property type="entry name" value="G_patch_dom"/>
</dbReference>
<dbReference type="OrthoDB" id="6381904at2759"/>
<feature type="compositionally biased region" description="Basic and acidic residues" evidence="1">
    <location>
        <begin position="17"/>
        <end position="35"/>
    </location>
</feature>
<evidence type="ECO:0000313" key="3">
    <source>
        <dbReference type="EMBL" id="QQP57225.1"/>
    </source>
</evidence>
<evidence type="ECO:0000259" key="2">
    <source>
        <dbReference type="PROSITE" id="PS50174"/>
    </source>
</evidence>
<dbReference type="Pfam" id="PF01585">
    <property type="entry name" value="G-patch"/>
    <property type="match status" value="1"/>
</dbReference>
<dbReference type="SMART" id="SM00443">
    <property type="entry name" value="G_patch"/>
    <property type="match status" value="1"/>
</dbReference>
<dbReference type="GO" id="GO:0003676">
    <property type="term" value="F:nucleic acid binding"/>
    <property type="evidence" value="ECO:0007669"/>
    <property type="project" value="InterPro"/>
</dbReference>
<dbReference type="InterPro" id="IPR053027">
    <property type="entry name" value="AGGF1"/>
</dbReference>
<feature type="domain" description="G-patch" evidence="2">
    <location>
        <begin position="45"/>
        <end position="91"/>
    </location>
</feature>
<feature type="region of interest" description="Disordered" evidence="1">
    <location>
        <begin position="65"/>
        <end position="102"/>
    </location>
</feature>